<feature type="region of interest" description="Disordered" evidence="1">
    <location>
        <begin position="441"/>
        <end position="475"/>
    </location>
</feature>
<evidence type="ECO:0000256" key="1">
    <source>
        <dbReference type="SAM" id="MobiDB-lite"/>
    </source>
</evidence>
<feature type="compositionally biased region" description="Basic and acidic residues" evidence="1">
    <location>
        <begin position="441"/>
        <end position="455"/>
    </location>
</feature>
<comment type="caution">
    <text evidence="2">The sequence shown here is derived from an EMBL/GenBank/DDBJ whole genome shotgun (WGS) entry which is preliminary data.</text>
</comment>
<gene>
    <name evidence="2" type="ORF">ACCI49_01090</name>
</gene>
<evidence type="ECO:0000313" key="2">
    <source>
        <dbReference type="EMBL" id="MFA0809500.1"/>
    </source>
</evidence>
<sequence>MSQEIRKIFIRLSMWNNEIQGYLPVGTLVYDNDPSHRLGFVGFSYDRSYVEEKWPAVDPAHLDPHIDGGRFVVKGRNGHVPHYFASFLPGEFGQQLLSEVDQRWEGLTEAEKLYVMTLAHGDFGAPQLNPQNDQFNQPIRDLDELSRLVQAIREFQNGASPSPITSEIQGALCSFRGPKPKVDYEEEKNGVARRFVAKLNTTGYYNDARITATFTTIEKNAGISVCENQVVPLDCGEEVLLSYNYARTEQFDRHDDGDRYRRILKYNRISFKTLLAEDPVIGNTERPNYRHIVHAIDRYSADPISDKEELFRRAVLSAATNHTSNGLENMEMYDKGMGNWRLSPSFHNLPNPMTDAQFEVGFGDGIMTGNLLRLDERFLVSLGSQMGFNPTDSLALAYPVTNALVNLETTMDLHDLSSNDRSTARECVRLAAVKKLHSRLSDDEKVQNKLAEKQKIPTATFEEEAPTPRHRSPGM</sequence>
<accession>A0ABV4NVJ5</accession>
<proteinExistence type="predicted"/>
<dbReference type="Proteomes" id="UP001569428">
    <property type="component" value="Unassembled WGS sequence"/>
</dbReference>
<dbReference type="EMBL" id="JBGMEK010000001">
    <property type="protein sequence ID" value="MFA0809500.1"/>
    <property type="molecule type" value="Genomic_DNA"/>
</dbReference>
<protein>
    <recommendedName>
        <fullName evidence="4">Serine/threonine-protein kinase HipA</fullName>
    </recommendedName>
</protein>
<evidence type="ECO:0008006" key="4">
    <source>
        <dbReference type="Google" id="ProtNLM"/>
    </source>
</evidence>
<keyword evidence="3" id="KW-1185">Reference proteome</keyword>
<reference evidence="2 3" key="1">
    <citation type="submission" date="2024-08" db="EMBL/GenBank/DDBJ databases">
        <authorList>
            <person name="Ishaq N."/>
        </authorList>
    </citation>
    <scope>NUCLEOTIDE SEQUENCE [LARGE SCALE GENOMIC DNA]</scope>
    <source>
        <strain evidence="2 3">DSM 18651</strain>
    </source>
</reference>
<evidence type="ECO:0000313" key="3">
    <source>
        <dbReference type="Proteomes" id="UP001569428"/>
    </source>
</evidence>
<name>A0ABV4NVJ5_9GAMM</name>
<dbReference type="RefSeq" id="WP_371837118.1">
    <property type="nucleotide sequence ID" value="NZ_JBGMEK010000001.1"/>
</dbReference>
<organism evidence="2 3">
    <name type="scientific">Microbulbifer epialgicus</name>
    <dbReference type="NCBI Taxonomy" id="393907"/>
    <lineage>
        <taxon>Bacteria</taxon>
        <taxon>Pseudomonadati</taxon>
        <taxon>Pseudomonadota</taxon>
        <taxon>Gammaproteobacteria</taxon>
        <taxon>Cellvibrionales</taxon>
        <taxon>Microbulbiferaceae</taxon>
        <taxon>Microbulbifer</taxon>
    </lineage>
</organism>